<name>A0A943EE71_9FIRM</name>
<evidence type="ECO:0000313" key="2">
    <source>
        <dbReference type="Proteomes" id="UP000754226"/>
    </source>
</evidence>
<organism evidence="1 2">
    <name type="scientific">Acidaminococcus intestini</name>
    <dbReference type="NCBI Taxonomy" id="187327"/>
    <lineage>
        <taxon>Bacteria</taxon>
        <taxon>Bacillati</taxon>
        <taxon>Bacillota</taxon>
        <taxon>Negativicutes</taxon>
        <taxon>Acidaminococcales</taxon>
        <taxon>Acidaminococcaceae</taxon>
        <taxon>Acidaminococcus</taxon>
    </lineage>
</organism>
<sequence length="93" mass="10750">MTFRDQDFQKENTIYRNVDHFAQWLASVLKTFDGSAQSLAAYLGDLAEAYAVSNEEYFEIRGFYTKSGNPEGYSFKVQYQQDEDGEIIQNIIL</sequence>
<reference evidence="1" key="1">
    <citation type="submission" date="2021-02" db="EMBL/GenBank/DDBJ databases">
        <title>Infant gut strain persistence is associated with maternal origin, phylogeny, and functional potential including surface adhesion and iron acquisition.</title>
        <authorList>
            <person name="Lou Y.C."/>
        </authorList>
    </citation>
    <scope>NUCLEOTIDE SEQUENCE</scope>
    <source>
        <strain evidence="1">L3_106_000M1_dasL3_106_000M1_concoct_15</strain>
    </source>
</reference>
<proteinExistence type="predicted"/>
<accession>A0A943EE71</accession>
<dbReference type="EMBL" id="JAGZCZ010000005">
    <property type="protein sequence ID" value="MBS5519783.1"/>
    <property type="molecule type" value="Genomic_DNA"/>
</dbReference>
<dbReference type="AlphaFoldDB" id="A0A943EE71"/>
<dbReference type="Proteomes" id="UP000754226">
    <property type="component" value="Unassembled WGS sequence"/>
</dbReference>
<comment type="caution">
    <text evidence="1">The sequence shown here is derived from an EMBL/GenBank/DDBJ whole genome shotgun (WGS) entry which is preliminary data.</text>
</comment>
<gene>
    <name evidence="1" type="ORF">KHX13_05565</name>
</gene>
<protein>
    <submittedName>
        <fullName evidence="1">Uncharacterized protein</fullName>
    </submittedName>
</protein>
<evidence type="ECO:0000313" key="1">
    <source>
        <dbReference type="EMBL" id="MBS5519783.1"/>
    </source>
</evidence>